<evidence type="ECO:0000256" key="2">
    <source>
        <dbReference type="ARBA" id="ARBA00021310"/>
    </source>
</evidence>
<dbReference type="InterPro" id="IPR037278">
    <property type="entry name" value="ARFGAP/RecO"/>
</dbReference>
<keyword evidence="10" id="KW-1185">Reference proteome</keyword>
<evidence type="ECO:0000256" key="3">
    <source>
        <dbReference type="ARBA" id="ARBA00022763"/>
    </source>
</evidence>
<dbReference type="SUPFAM" id="SSF57863">
    <property type="entry name" value="ArfGap/RecO-like zinc finger"/>
    <property type="match status" value="1"/>
</dbReference>
<dbReference type="GO" id="GO:0006302">
    <property type="term" value="P:double-strand break repair"/>
    <property type="evidence" value="ECO:0007669"/>
    <property type="project" value="TreeGrafter"/>
</dbReference>
<dbReference type="Gene3D" id="1.20.1440.120">
    <property type="entry name" value="Recombination protein O, C-terminal domain"/>
    <property type="match status" value="1"/>
</dbReference>
<sequence length="259" mass="28650">MSEPRQTRAFVLRKVNYGENDLIVTLLGRDTGKFSAIARGARASRKRFGGGLQPMRCLDLSYTQKSSGNLAFLREIDVVEDFPALEGDFDRITIASYATELVREVSQEANPDVATFELLRAFYRQLCDSDDSTLALQAVLHHFELNLLELQGTLPSLDGCFRCGAPADTMDKIRCIRTGEGLVCNACRRPGEGVGVIQPATLELLHYFHTPGPQAPRGLSEPAVVNQARRVVDASFEQMLDKPLKSRVMLETVLEDAFA</sequence>
<dbReference type="GO" id="GO:0043590">
    <property type="term" value="C:bacterial nucleoid"/>
    <property type="evidence" value="ECO:0007669"/>
    <property type="project" value="TreeGrafter"/>
</dbReference>
<keyword evidence="4 7" id="KW-0233">DNA recombination</keyword>
<dbReference type="GO" id="GO:0006310">
    <property type="term" value="P:DNA recombination"/>
    <property type="evidence" value="ECO:0007669"/>
    <property type="project" value="UniProtKB-UniRule"/>
</dbReference>
<keyword evidence="5 7" id="KW-0234">DNA repair</keyword>
<dbReference type="Pfam" id="PF02565">
    <property type="entry name" value="RecO_C"/>
    <property type="match status" value="1"/>
</dbReference>
<evidence type="ECO:0000256" key="4">
    <source>
        <dbReference type="ARBA" id="ARBA00023172"/>
    </source>
</evidence>
<feature type="domain" description="DNA replication/recombination mediator RecO N-terminal" evidence="8">
    <location>
        <begin position="6"/>
        <end position="81"/>
    </location>
</feature>
<dbReference type="InterPro" id="IPR022572">
    <property type="entry name" value="DNA_rep/recomb_RecO_N"/>
</dbReference>
<comment type="similarity">
    <text evidence="1 7">Belongs to the RecO family.</text>
</comment>
<dbReference type="InterPro" id="IPR042242">
    <property type="entry name" value="RecO_C"/>
</dbReference>
<dbReference type="PANTHER" id="PTHR33991:SF1">
    <property type="entry name" value="DNA REPAIR PROTEIN RECO"/>
    <property type="match status" value="1"/>
</dbReference>
<evidence type="ECO:0000256" key="7">
    <source>
        <dbReference type="HAMAP-Rule" id="MF_00201"/>
    </source>
</evidence>
<dbReference type="NCBIfam" id="TIGR00613">
    <property type="entry name" value="reco"/>
    <property type="match status" value="1"/>
</dbReference>
<organism evidence="9 10">
    <name type="scientific">Persicimonas caeni</name>
    <dbReference type="NCBI Taxonomy" id="2292766"/>
    <lineage>
        <taxon>Bacteria</taxon>
        <taxon>Deltaproteobacteria</taxon>
        <taxon>Bradymonadales</taxon>
        <taxon>Bradymonadaceae</taxon>
        <taxon>Persicimonas</taxon>
    </lineage>
</organism>
<keyword evidence="3 7" id="KW-0227">DNA damage</keyword>
<dbReference type="InterPro" id="IPR003717">
    <property type="entry name" value="RecO"/>
</dbReference>
<dbReference type="Pfam" id="PF11967">
    <property type="entry name" value="RecO_N"/>
    <property type="match status" value="1"/>
</dbReference>
<dbReference type="InterPro" id="IPR012340">
    <property type="entry name" value="NA-bd_OB-fold"/>
</dbReference>
<evidence type="ECO:0000313" key="10">
    <source>
        <dbReference type="Proteomes" id="UP000315995"/>
    </source>
</evidence>
<reference evidence="9 10" key="1">
    <citation type="submission" date="2019-06" db="EMBL/GenBank/DDBJ databases">
        <title>Persicimonas caeni gen. nov., sp. nov., a predatory bacterium isolated from solar saltern.</title>
        <authorList>
            <person name="Wang S."/>
        </authorList>
    </citation>
    <scope>NUCLEOTIDE SEQUENCE [LARGE SCALE GENOMIC DNA]</scope>
    <source>
        <strain evidence="9 10">YN101</strain>
    </source>
</reference>
<evidence type="ECO:0000313" key="9">
    <source>
        <dbReference type="EMBL" id="QDG52960.1"/>
    </source>
</evidence>
<accession>A0A5B8Y889</accession>
<dbReference type="HAMAP" id="MF_00201">
    <property type="entry name" value="RecO"/>
    <property type="match status" value="1"/>
</dbReference>
<dbReference type="RefSeq" id="WP_141199421.1">
    <property type="nucleotide sequence ID" value="NZ_CP041186.1"/>
</dbReference>
<dbReference type="Gene3D" id="2.40.50.140">
    <property type="entry name" value="Nucleic acid-binding proteins"/>
    <property type="match status" value="1"/>
</dbReference>
<name>A0A4Y6PXJ8_PERCE</name>
<gene>
    <name evidence="7 9" type="primary">recO</name>
    <name evidence="9" type="ORF">FIV42_20090</name>
</gene>
<dbReference type="PANTHER" id="PTHR33991">
    <property type="entry name" value="DNA REPAIR PROTEIN RECO"/>
    <property type="match status" value="1"/>
</dbReference>
<dbReference type="OrthoDB" id="9780797at2"/>
<dbReference type="SUPFAM" id="SSF50249">
    <property type="entry name" value="Nucleic acid-binding proteins"/>
    <property type="match status" value="1"/>
</dbReference>
<evidence type="ECO:0000256" key="5">
    <source>
        <dbReference type="ARBA" id="ARBA00023204"/>
    </source>
</evidence>
<accession>A0A4Y6PXJ8</accession>
<comment type="function">
    <text evidence="7">Involved in DNA repair and RecF pathway recombination.</text>
</comment>
<dbReference type="AlphaFoldDB" id="A0A4Y6PXJ8"/>
<evidence type="ECO:0000256" key="1">
    <source>
        <dbReference type="ARBA" id="ARBA00007452"/>
    </source>
</evidence>
<protein>
    <recommendedName>
        <fullName evidence="2 7">DNA repair protein RecO</fullName>
    </recommendedName>
    <alternativeName>
        <fullName evidence="6 7">Recombination protein O</fullName>
    </alternativeName>
</protein>
<dbReference type="Proteomes" id="UP000315995">
    <property type="component" value="Chromosome"/>
</dbReference>
<evidence type="ECO:0000259" key="8">
    <source>
        <dbReference type="Pfam" id="PF11967"/>
    </source>
</evidence>
<dbReference type="EMBL" id="CP041186">
    <property type="protein sequence ID" value="QDG52960.1"/>
    <property type="molecule type" value="Genomic_DNA"/>
</dbReference>
<proteinExistence type="inferred from homology"/>
<evidence type="ECO:0000256" key="6">
    <source>
        <dbReference type="ARBA" id="ARBA00033409"/>
    </source>
</evidence>